<reference evidence="2" key="1">
    <citation type="submission" date="2021-01" db="EMBL/GenBank/DDBJ databases">
        <authorList>
            <person name="Corre E."/>
            <person name="Pelletier E."/>
            <person name="Niang G."/>
            <person name="Scheremetjew M."/>
            <person name="Finn R."/>
            <person name="Kale V."/>
            <person name="Holt S."/>
            <person name="Cochrane G."/>
            <person name="Meng A."/>
            <person name="Brown T."/>
            <person name="Cohen L."/>
        </authorList>
    </citation>
    <scope>NUCLEOTIDE SEQUENCE</scope>
    <source>
        <strain evidence="2">CCMP2058</strain>
    </source>
</reference>
<accession>A0A7S0DA22</accession>
<dbReference type="AlphaFoldDB" id="A0A7S0DA22"/>
<dbReference type="EMBL" id="HBEM01013480">
    <property type="protein sequence ID" value="CAD8447927.1"/>
    <property type="molecule type" value="Transcribed_RNA"/>
</dbReference>
<protein>
    <recommendedName>
        <fullName evidence="3">PDZ domain-containing protein</fullName>
    </recommendedName>
</protein>
<evidence type="ECO:0008006" key="3">
    <source>
        <dbReference type="Google" id="ProtNLM"/>
    </source>
</evidence>
<gene>
    <name evidence="2" type="ORF">LAMO00422_LOCUS9303</name>
</gene>
<evidence type="ECO:0000256" key="1">
    <source>
        <dbReference type="SAM" id="MobiDB-lite"/>
    </source>
</evidence>
<evidence type="ECO:0000313" key="2">
    <source>
        <dbReference type="EMBL" id="CAD8447927.1"/>
    </source>
</evidence>
<feature type="region of interest" description="Disordered" evidence="1">
    <location>
        <begin position="113"/>
        <end position="134"/>
    </location>
</feature>
<organism evidence="2">
    <name type="scientific">Amorphochlora amoebiformis</name>
    <dbReference type="NCBI Taxonomy" id="1561963"/>
    <lineage>
        <taxon>Eukaryota</taxon>
        <taxon>Sar</taxon>
        <taxon>Rhizaria</taxon>
        <taxon>Cercozoa</taxon>
        <taxon>Chlorarachniophyceae</taxon>
        <taxon>Amorphochlora</taxon>
    </lineage>
</organism>
<sequence length="282" mass="31487">MGSIQCCGGGRRVPKRGKIILKANKSDLEEMNNRVEETSDDLTSEPGYNYGEHKSQSKEKNMGQTKESARALLRKSLRRLSSMSTSERLKSYRPSPIHVHGFQHLGPSGVQRLSDNVASPPSPSTRIVDSNMNHTSEPSISVRYCPGELGLRYDTHGVVKFVKPDSQSDKGRVHKGWKVVKINNEPVVSGKQIHKKLLDMKLDSFTISFEPPKQLQTLERVVPATNMFESINSPGIKDDSQQLEVFSQPHTPPSTITGRRNNHSIFIQSHRIEAKGLHSAKD</sequence>
<name>A0A7S0DA22_9EUKA</name>
<feature type="compositionally biased region" description="Basic and acidic residues" evidence="1">
    <location>
        <begin position="51"/>
        <end position="61"/>
    </location>
</feature>
<proteinExistence type="predicted"/>
<feature type="region of interest" description="Disordered" evidence="1">
    <location>
        <begin position="30"/>
        <end position="68"/>
    </location>
</feature>